<dbReference type="PROSITE" id="PS51375">
    <property type="entry name" value="PPR"/>
    <property type="match status" value="6"/>
</dbReference>
<evidence type="ECO:0000256" key="2">
    <source>
        <dbReference type="ARBA" id="ARBA00022737"/>
    </source>
</evidence>
<dbReference type="Proteomes" id="UP000655225">
    <property type="component" value="Unassembled WGS sequence"/>
</dbReference>
<dbReference type="OMA" id="CKARLMD"/>
<feature type="region of interest" description="Disordered" evidence="4">
    <location>
        <begin position="1"/>
        <end position="71"/>
    </location>
</feature>
<feature type="repeat" description="PPR" evidence="3">
    <location>
        <begin position="276"/>
        <end position="310"/>
    </location>
</feature>
<evidence type="ECO:0000256" key="3">
    <source>
        <dbReference type="PROSITE-ProRule" id="PRU00708"/>
    </source>
</evidence>
<dbReference type="EMBL" id="JABCRI010000024">
    <property type="protein sequence ID" value="KAF8377732.1"/>
    <property type="molecule type" value="Genomic_DNA"/>
</dbReference>
<feature type="repeat" description="PPR" evidence="3">
    <location>
        <begin position="311"/>
        <end position="345"/>
    </location>
</feature>
<feature type="repeat" description="PPR" evidence="3">
    <location>
        <begin position="416"/>
        <end position="450"/>
    </location>
</feature>
<dbReference type="Pfam" id="PF12854">
    <property type="entry name" value="PPR_1"/>
    <property type="match status" value="1"/>
</dbReference>
<accession>A0A834YCY1</accession>
<protein>
    <recommendedName>
        <fullName evidence="7">Pentatricopeptide repeat-containing protein</fullName>
    </recommendedName>
</protein>
<feature type="repeat" description="PPR" evidence="3">
    <location>
        <begin position="346"/>
        <end position="380"/>
    </location>
</feature>
<keyword evidence="2" id="KW-0677">Repeat</keyword>
<feature type="compositionally biased region" description="Basic residues" evidence="4">
    <location>
        <begin position="39"/>
        <end position="54"/>
    </location>
</feature>
<feature type="repeat" description="PPR" evidence="3">
    <location>
        <begin position="381"/>
        <end position="415"/>
    </location>
</feature>
<feature type="repeat" description="PPR" evidence="3">
    <location>
        <begin position="241"/>
        <end position="275"/>
    </location>
</feature>
<evidence type="ECO:0000313" key="5">
    <source>
        <dbReference type="EMBL" id="KAF8377732.1"/>
    </source>
</evidence>
<organism evidence="5 6">
    <name type="scientific">Tetracentron sinense</name>
    <name type="common">Spur-leaf</name>
    <dbReference type="NCBI Taxonomy" id="13715"/>
    <lineage>
        <taxon>Eukaryota</taxon>
        <taxon>Viridiplantae</taxon>
        <taxon>Streptophyta</taxon>
        <taxon>Embryophyta</taxon>
        <taxon>Tracheophyta</taxon>
        <taxon>Spermatophyta</taxon>
        <taxon>Magnoliopsida</taxon>
        <taxon>Trochodendrales</taxon>
        <taxon>Trochodendraceae</taxon>
        <taxon>Tetracentron</taxon>
    </lineage>
</organism>
<proteinExistence type="inferred from homology"/>
<evidence type="ECO:0000256" key="1">
    <source>
        <dbReference type="ARBA" id="ARBA00007626"/>
    </source>
</evidence>
<sequence>MGKIPPSFRTAKLPLTSLLKNPQSLPKQSPNETLDQPHRHFPLSKKPIKKKHQSSLKTLTPSSQNPNSIAFNSPNLSDAKKLFNSIISTSPFPLDLRFHNSLLLSFSQISTNSDSLSFLRHMIKIHPSFSPDLSTYNILLTQSCNSPSDPDLSAVRQTLDLMVTNGFPPDHVSTDLAVRALCSVGREDDAIELVKELSLKYSPPDTFTYNYLIRHLCKTRVLSTVYNFIDEMRSLVCLKPDLVTYTILIDAVCNSKNLREATRLLGVLGEAGFKPDCFLYNTIMKGYCILNRGSEAIGVYKKMQEEGVEPDLVTFNTLIFGLSKAGRVGEARKFLGVMAEMGHFPDAVTYTSLMNGMCRKGDALGAVALLEEMEEKGCSPNSCTYNTLLHGLCKSRLLDRGLELFGLMKSGEMKLEASSYATFIRSLCRGGRIADAYEVFDYAVKSKSLTDVSAYSVLESMLKSLKKAKEQGNAC</sequence>
<dbReference type="InterPro" id="IPR002885">
    <property type="entry name" value="PPR_rpt"/>
</dbReference>
<gene>
    <name evidence="5" type="ORF">HHK36_031116</name>
</gene>
<dbReference type="AlphaFoldDB" id="A0A834YCY1"/>
<comment type="caution">
    <text evidence="5">The sequence shown here is derived from an EMBL/GenBank/DDBJ whole genome shotgun (WGS) entry which is preliminary data.</text>
</comment>
<dbReference type="Gene3D" id="1.25.40.10">
    <property type="entry name" value="Tetratricopeptide repeat domain"/>
    <property type="match status" value="3"/>
</dbReference>
<reference evidence="5 6" key="1">
    <citation type="submission" date="2020-04" db="EMBL/GenBank/DDBJ databases">
        <title>Plant Genome Project.</title>
        <authorList>
            <person name="Zhang R.-G."/>
        </authorList>
    </citation>
    <scope>NUCLEOTIDE SEQUENCE [LARGE SCALE GENOMIC DNA]</scope>
    <source>
        <strain evidence="5">YNK0</strain>
        <tissue evidence="5">Leaf</tissue>
    </source>
</reference>
<comment type="similarity">
    <text evidence="1">Belongs to the PPR family. P subfamily.</text>
</comment>
<dbReference type="OrthoDB" id="185373at2759"/>
<dbReference type="PANTHER" id="PTHR47941">
    <property type="entry name" value="PENTATRICOPEPTIDE REPEAT-CONTAINING PROTEIN 3, MITOCHONDRIAL"/>
    <property type="match status" value="1"/>
</dbReference>
<name>A0A834YCY1_TETSI</name>
<dbReference type="Pfam" id="PF13041">
    <property type="entry name" value="PPR_2"/>
    <property type="match status" value="3"/>
</dbReference>
<evidence type="ECO:0000313" key="6">
    <source>
        <dbReference type="Proteomes" id="UP000655225"/>
    </source>
</evidence>
<dbReference type="NCBIfam" id="TIGR00756">
    <property type="entry name" value="PPR"/>
    <property type="match status" value="7"/>
</dbReference>
<evidence type="ECO:0008006" key="7">
    <source>
        <dbReference type="Google" id="ProtNLM"/>
    </source>
</evidence>
<feature type="compositionally biased region" description="Polar residues" evidence="4">
    <location>
        <begin position="55"/>
        <end position="71"/>
    </location>
</feature>
<dbReference type="InterPro" id="IPR011990">
    <property type="entry name" value="TPR-like_helical_dom_sf"/>
</dbReference>
<keyword evidence="6" id="KW-1185">Reference proteome</keyword>
<evidence type="ECO:0000256" key="4">
    <source>
        <dbReference type="SAM" id="MobiDB-lite"/>
    </source>
</evidence>
<feature type="compositionally biased region" description="Polar residues" evidence="4">
    <location>
        <begin position="18"/>
        <end position="34"/>
    </location>
</feature>